<dbReference type="InterPro" id="IPR052559">
    <property type="entry name" value="V-haloperoxidase"/>
</dbReference>
<feature type="signal peptide" evidence="1">
    <location>
        <begin position="1"/>
        <end position="22"/>
    </location>
</feature>
<dbReference type="CDD" id="cd03398">
    <property type="entry name" value="PAP2_haloperoxidase"/>
    <property type="match status" value="1"/>
</dbReference>
<dbReference type="AlphaFoldDB" id="A0A835WMP4"/>
<dbReference type="Pfam" id="PF01569">
    <property type="entry name" value="PAP2"/>
    <property type="match status" value="1"/>
</dbReference>
<evidence type="ECO:0000256" key="1">
    <source>
        <dbReference type="SAM" id="SignalP"/>
    </source>
</evidence>
<name>A0A835WMP4_9CHLO</name>
<dbReference type="PANTHER" id="PTHR34599">
    <property type="entry name" value="PEROXIDASE-RELATED"/>
    <property type="match status" value="1"/>
</dbReference>
<accession>A0A835WMP4</accession>
<dbReference type="EMBL" id="JAEHOD010000012">
    <property type="protein sequence ID" value="KAG2450182.1"/>
    <property type="molecule type" value="Genomic_DNA"/>
</dbReference>
<feature type="chain" id="PRO_5032470402" description="Phosphatidic acid phosphatase type 2/haloperoxidase domain-containing protein" evidence="1">
    <location>
        <begin position="23"/>
        <end position="415"/>
    </location>
</feature>
<proteinExistence type="predicted"/>
<dbReference type="Gene3D" id="1.10.606.20">
    <property type="match status" value="1"/>
</dbReference>
<dbReference type="OrthoDB" id="1876163at2759"/>
<keyword evidence="4" id="KW-1185">Reference proteome</keyword>
<dbReference type="Proteomes" id="UP000613740">
    <property type="component" value="Unassembled WGS sequence"/>
</dbReference>
<reference evidence="3" key="1">
    <citation type="journal article" date="2020" name="bioRxiv">
        <title>Comparative genomics of Chlamydomonas.</title>
        <authorList>
            <person name="Craig R.J."/>
            <person name="Hasan A.R."/>
            <person name="Ness R.W."/>
            <person name="Keightley P.D."/>
        </authorList>
    </citation>
    <scope>NUCLEOTIDE SEQUENCE</scope>
    <source>
        <strain evidence="3">CCAP 11/173</strain>
    </source>
</reference>
<gene>
    <name evidence="3" type="ORF">HYH02_000284</name>
</gene>
<dbReference type="InterPro" id="IPR000326">
    <property type="entry name" value="PAP2/HPO"/>
</dbReference>
<protein>
    <recommendedName>
        <fullName evidence="2">Phosphatidic acid phosphatase type 2/haloperoxidase domain-containing protein</fullName>
    </recommendedName>
</protein>
<organism evidence="3 4">
    <name type="scientific">Chlamydomonas schloesseri</name>
    <dbReference type="NCBI Taxonomy" id="2026947"/>
    <lineage>
        <taxon>Eukaryota</taxon>
        <taxon>Viridiplantae</taxon>
        <taxon>Chlorophyta</taxon>
        <taxon>core chlorophytes</taxon>
        <taxon>Chlorophyceae</taxon>
        <taxon>CS clade</taxon>
        <taxon>Chlamydomonadales</taxon>
        <taxon>Chlamydomonadaceae</taxon>
        <taxon>Chlamydomonas</taxon>
    </lineage>
</organism>
<dbReference type="SUPFAM" id="SSF48317">
    <property type="entry name" value="Acid phosphatase/Vanadium-dependent haloperoxidase"/>
    <property type="match status" value="1"/>
</dbReference>
<evidence type="ECO:0000259" key="2">
    <source>
        <dbReference type="Pfam" id="PF01569"/>
    </source>
</evidence>
<dbReference type="InterPro" id="IPR036938">
    <property type="entry name" value="PAP2/HPO_sf"/>
</dbReference>
<keyword evidence="1" id="KW-0732">Signal</keyword>
<sequence length="415" mass="45718">MAYLPLTVCAALLTFALPSSLAVSSSVTDWLVVAQSTIIATSVDHQPAARLYADVASAQYDAIKIVRDYKKTKLSEEAAVAYASHSVLSHFFHWRQSTIYDLLLQQQLTKWGISDSHINIFREVLVPVIQSRLQKRIRDNGSIYANFRPAGNGTANWGKYQFTPGQTSARYPQLAYATANYLAPADVDAITKEFKRFQLDDPEYARQLQQTKDYGSLNSTVRNAYDSGSPRFWALGGGTGTVAGLFLNATIDVIPTSTPLIHQARFFKLLASSFFDAAVATWRVKYRELFWRPITAIRTAHGVGTADPSWSPLLPTPAHPEYPSGHQASAGAWTAILEAYFGALYPLNFTSYGALDISPRPYPSFRAAAVECGDSRLYAGVHFNKSNVDGFAIGYKVAQHIHAKHFAGKTFADSI</sequence>
<comment type="caution">
    <text evidence="3">The sequence shown here is derived from an EMBL/GenBank/DDBJ whole genome shotgun (WGS) entry which is preliminary data.</text>
</comment>
<evidence type="ECO:0000313" key="3">
    <source>
        <dbReference type="EMBL" id="KAG2450182.1"/>
    </source>
</evidence>
<feature type="domain" description="Phosphatidic acid phosphatase type 2/haloperoxidase" evidence="2">
    <location>
        <begin position="290"/>
        <end position="403"/>
    </location>
</feature>
<evidence type="ECO:0000313" key="4">
    <source>
        <dbReference type="Proteomes" id="UP000613740"/>
    </source>
</evidence>
<dbReference type="PANTHER" id="PTHR34599:SF1">
    <property type="entry name" value="PHOSPHATIDIC ACID PHOSPHATASE TYPE 2_HALOPEROXIDASE DOMAIN-CONTAINING PROTEIN"/>
    <property type="match status" value="1"/>
</dbReference>